<evidence type="ECO:0000313" key="2">
    <source>
        <dbReference type="Proteomes" id="UP000730161"/>
    </source>
</evidence>
<protein>
    <submittedName>
        <fullName evidence="1">Uncharacterized protein</fullName>
    </submittedName>
</protein>
<dbReference type="Proteomes" id="UP000730161">
    <property type="component" value="Unassembled WGS sequence"/>
</dbReference>
<sequence length="69" mass="8030">MSYLRIIVRVNEATNIVYMIIHLRRVSKHEACPLREPDRLFGDIHLPAGEVSCIHRPFKPLKALFQCES</sequence>
<gene>
    <name evidence="1" type="ORF">RJ53_08515</name>
</gene>
<reference evidence="1" key="1">
    <citation type="submission" date="2014-12" db="EMBL/GenBank/DDBJ databases">
        <authorList>
            <person name="Huang H.-H."/>
            <person name="Chen S.-C."/>
            <person name="Lai M.-C."/>
        </authorList>
    </citation>
    <scope>NUCLEOTIDE SEQUENCE</scope>
    <source>
        <strain evidence="1">K1F9705b</strain>
    </source>
</reference>
<evidence type="ECO:0000313" key="1">
    <source>
        <dbReference type="EMBL" id="MBR1369526.1"/>
    </source>
</evidence>
<name>A0A8J7W700_9EURY</name>
<proteinExistence type="predicted"/>
<dbReference type="EMBL" id="JWHL01000014">
    <property type="protein sequence ID" value="MBR1369526.1"/>
    <property type="molecule type" value="Genomic_DNA"/>
</dbReference>
<organism evidence="1 2">
    <name type="scientific">Methanocalculus chunghsingensis</name>
    <dbReference type="NCBI Taxonomy" id="156457"/>
    <lineage>
        <taxon>Archaea</taxon>
        <taxon>Methanobacteriati</taxon>
        <taxon>Methanobacteriota</taxon>
        <taxon>Stenosarchaea group</taxon>
        <taxon>Methanomicrobia</taxon>
        <taxon>Methanomicrobiales</taxon>
        <taxon>Methanocalculaceae</taxon>
        <taxon>Methanocalculus</taxon>
    </lineage>
</organism>
<dbReference type="AlphaFoldDB" id="A0A8J7W700"/>
<accession>A0A8J7W700</accession>
<keyword evidence="2" id="KW-1185">Reference proteome</keyword>
<comment type="caution">
    <text evidence="1">The sequence shown here is derived from an EMBL/GenBank/DDBJ whole genome shotgun (WGS) entry which is preliminary data.</text>
</comment>